<accession>A0A3N9UGI0</accession>
<comment type="caution">
    <text evidence="1">The sequence shown here is derived from an EMBL/GenBank/DDBJ whole genome shotgun (WGS) entry which is preliminary data.</text>
</comment>
<dbReference type="SUPFAM" id="SSF46785">
    <property type="entry name" value="Winged helix' DNA-binding domain"/>
    <property type="match status" value="1"/>
</dbReference>
<dbReference type="InterPro" id="IPR036388">
    <property type="entry name" value="WH-like_DNA-bd_sf"/>
</dbReference>
<gene>
    <name evidence="1" type="ORF">EBB45_07560</name>
</gene>
<dbReference type="Gene3D" id="1.10.10.10">
    <property type="entry name" value="Winged helix-like DNA-binding domain superfamily/Winged helix DNA-binding domain"/>
    <property type="match status" value="1"/>
</dbReference>
<evidence type="ECO:0000313" key="2">
    <source>
        <dbReference type="Proteomes" id="UP000274033"/>
    </source>
</evidence>
<proteinExistence type="predicted"/>
<dbReference type="RefSeq" id="WP_124763867.1">
    <property type="nucleotide sequence ID" value="NZ_JAFBDY010000004.1"/>
</dbReference>
<name>A0A3N9UGI0_9BACI</name>
<evidence type="ECO:0008006" key="3">
    <source>
        <dbReference type="Google" id="ProtNLM"/>
    </source>
</evidence>
<dbReference type="Proteomes" id="UP000274033">
    <property type="component" value="Unassembled WGS sequence"/>
</dbReference>
<dbReference type="AlphaFoldDB" id="A0A3N9UGI0"/>
<evidence type="ECO:0000313" key="1">
    <source>
        <dbReference type="EMBL" id="RQW75210.1"/>
    </source>
</evidence>
<dbReference type="InterPro" id="IPR036390">
    <property type="entry name" value="WH_DNA-bd_sf"/>
</dbReference>
<sequence length="438" mass="50641">MSRIVVFSRVYSLAWVKQVTSLDFKHVDFAFVSYDSLVELKDLFIEKIQQVDGIIFSGQIPYFYIQNHFPDIQVPMLHFDISAEDFYRVLSEELYRNKEFQMQRCSMDFIYEENDYLGLKEWVRPEEFPQLFTNTIQIYDSDDIYDEILDYHLKVWNTGKIDVCMTRLTNLPQLLEPYGIKPIVIHPSQKSMKEKIESLLKIIKLNKLIENQVVIGHLELNKNSDNVVDLDYRQMSLHKAILDFGRINKIKFIIHRNALYFEIITSYSDFKEITNDMTKCNLALYLTNELRFPVQIGWGIGHSIQDAQLSAQKAAANNKSPVTEAYVFTKEGQLVGPLGQLAQLEISTQTDPTLDELSSKLHTSSLQLQKVKAIMDKLQTNLLSAEDLSSHLGITDRAASRILKKLEEQGAATASLKQQKKLRGRPKKVYTIHFDDLI</sequence>
<protein>
    <recommendedName>
        <fullName evidence="3">HTH domain-containing protein</fullName>
    </recommendedName>
</protein>
<reference evidence="1 2" key="1">
    <citation type="journal article" date="2013" name="J. Microbiol.">
        <title>Lysinibacillus chungkukjangi sp. nov., isolated from Chungkukjang, Korean fermented soybean food.</title>
        <authorList>
            <person name="Kim S.J."/>
            <person name="Jang Y.H."/>
            <person name="Hamada M."/>
            <person name="Ahn J.H."/>
            <person name="Weon H.Y."/>
            <person name="Suzuki K."/>
            <person name="Whang K.S."/>
            <person name="Kwon S.W."/>
        </authorList>
    </citation>
    <scope>NUCLEOTIDE SEQUENCE [LARGE SCALE GENOMIC DNA]</scope>
    <source>
        <strain evidence="1 2">MCCC 1A12701</strain>
    </source>
</reference>
<dbReference type="EMBL" id="RRCT01000005">
    <property type="protein sequence ID" value="RQW75210.1"/>
    <property type="molecule type" value="Genomic_DNA"/>
</dbReference>
<dbReference type="OrthoDB" id="4986073at2"/>
<organism evidence="1 2">
    <name type="scientific">Lysinibacillus composti</name>
    <dbReference type="NCBI Taxonomy" id="720633"/>
    <lineage>
        <taxon>Bacteria</taxon>
        <taxon>Bacillati</taxon>
        <taxon>Bacillota</taxon>
        <taxon>Bacilli</taxon>
        <taxon>Bacillales</taxon>
        <taxon>Bacillaceae</taxon>
        <taxon>Lysinibacillus</taxon>
    </lineage>
</organism>
<keyword evidence="2" id="KW-1185">Reference proteome</keyword>